<reference evidence="2 3" key="1">
    <citation type="submission" date="2018-08" db="EMBL/GenBank/DDBJ databases">
        <title>A genome reference for cultivated species of the human gut microbiota.</title>
        <authorList>
            <person name="Zou Y."/>
            <person name="Xue W."/>
            <person name="Luo G."/>
        </authorList>
    </citation>
    <scope>NUCLEOTIDE SEQUENCE [LARGE SCALE GENOMIC DNA]</scope>
    <source>
        <strain evidence="2 3">OM05-15BH</strain>
    </source>
</reference>
<dbReference type="Proteomes" id="UP000260983">
    <property type="component" value="Unassembled WGS sequence"/>
</dbReference>
<dbReference type="PROSITE" id="PS50994">
    <property type="entry name" value="INTEGRASE"/>
    <property type="match status" value="1"/>
</dbReference>
<dbReference type="AlphaFoldDB" id="A0A3E5BG79"/>
<gene>
    <name evidence="2" type="ORF">DXB65_08625</name>
</gene>
<dbReference type="InterPro" id="IPR048020">
    <property type="entry name" value="Transpos_IS3"/>
</dbReference>
<evidence type="ECO:0000259" key="1">
    <source>
        <dbReference type="PROSITE" id="PS50994"/>
    </source>
</evidence>
<dbReference type="PANTHER" id="PTHR46889:SF5">
    <property type="entry name" value="INTEGRASE PROTEIN"/>
    <property type="match status" value="1"/>
</dbReference>
<dbReference type="GO" id="GO:0015074">
    <property type="term" value="P:DNA integration"/>
    <property type="evidence" value="ECO:0007669"/>
    <property type="project" value="InterPro"/>
</dbReference>
<dbReference type="InterPro" id="IPR036397">
    <property type="entry name" value="RNaseH_sf"/>
</dbReference>
<evidence type="ECO:0000313" key="2">
    <source>
        <dbReference type="EMBL" id="RGN36459.1"/>
    </source>
</evidence>
<dbReference type="SUPFAM" id="SSF53098">
    <property type="entry name" value="Ribonuclease H-like"/>
    <property type="match status" value="1"/>
</dbReference>
<dbReference type="InterPro" id="IPR050900">
    <property type="entry name" value="Transposase_IS3/IS150/IS904"/>
</dbReference>
<evidence type="ECO:0000313" key="3">
    <source>
        <dbReference type="Proteomes" id="UP000260983"/>
    </source>
</evidence>
<dbReference type="Pfam" id="PF00665">
    <property type="entry name" value="rve"/>
    <property type="match status" value="1"/>
</dbReference>
<comment type="caution">
    <text evidence="2">The sequence shown here is derived from an EMBL/GenBank/DDBJ whole genome shotgun (WGS) entry which is preliminary data.</text>
</comment>
<accession>A0A3E5BG79</accession>
<dbReference type="Pfam" id="PF13333">
    <property type="entry name" value="rve_2"/>
    <property type="match status" value="1"/>
</dbReference>
<name>A0A3E5BG79_9BACE</name>
<dbReference type="InterPro" id="IPR012337">
    <property type="entry name" value="RNaseH-like_sf"/>
</dbReference>
<dbReference type="PANTHER" id="PTHR46889">
    <property type="entry name" value="TRANSPOSASE INSF FOR INSERTION SEQUENCE IS3B-RELATED"/>
    <property type="match status" value="1"/>
</dbReference>
<dbReference type="InterPro" id="IPR001584">
    <property type="entry name" value="Integrase_cat-core"/>
</dbReference>
<sequence>MSVRTLCGLFGMSAQAYYKKKKTILSRSQIRTAILSAVHYYRSKAPGMGALKLHYELCSIYGSGAVGGRDAFLNLMRAEHLMLPDKKPRRTTNSNHLYKKYPNLIKGVTAQYPNHIWVSDITYIWIEGGVCYLHLLTDMYSHAVLGWVLAPGLQSEYTQQALEQAITQAGGGNLCATIHHSDRGSQYACNAYIGILTEHHIRISMTESYNPTDNAVAERMNGILKTEWIYGMALFKDEKHARRQIAEMIEFYNNERPHMSIGMKKPMDVYYGEVPGKCLWKK</sequence>
<dbReference type="RefSeq" id="WP_117723954.1">
    <property type="nucleotide sequence ID" value="NZ_QSUL01000005.1"/>
</dbReference>
<dbReference type="Gene3D" id="3.30.420.10">
    <property type="entry name" value="Ribonuclease H-like superfamily/Ribonuclease H"/>
    <property type="match status" value="1"/>
</dbReference>
<feature type="domain" description="Integrase catalytic" evidence="1">
    <location>
        <begin position="109"/>
        <end position="274"/>
    </location>
</feature>
<protein>
    <submittedName>
        <fullName evidence="2">IS3 family transposase</fullName>
    </submittedName>
</protein>
<dbReference type="GO" id="GO:0003676">
    <property type="term" value="F:nucleic acid binding"/>
    <property type="evidence" value="ECO:0007669"/>
    <property type="project" value="InterPro"/>
</dbReference>
<proteinExistence type="predicted"/>
<organism evidence="2 3">
    <name type="scientific">Bacteroides oleiciplenus</name>
    <dbReference type="NCBI Taxonomy" id="626931"/>
    <lineage>
        <taxon>Bacteria</taxon>
        <taxon>Pseudomonadati</taxon>
        <taxon>Bacteroidota</taxon>
        <taxon>Bacteroidia</taxon>
        <taxon>Bacteroidales</taxon>
        <taxon>Bacteroidaceae</taxon>
        <taxon>Bacteroides</taxon>
    </lineage>
</organism>
<dbReference type="EMBL" id="QSUL01000005">
    <property type="protein sequence ID" value="RGN36459.1"/>
    <property type="molecule type" value="Genomic_DNA"/>
</dbReference>
<dbReference type="NCBIfam" id="NF033516">
    <property type="entry name" value="transpos_IS3"/>
    <property type="match status" value="1"/>
</dbReference>